<dbReference type="PANTHER" id="PTHR35394">
    <property type="entry name" value="DUF3176 DOMAIN-CONTAINING PROTEIN"/>
    <property type="match status" value="1"/>
</dbReference>
<accession>A0ABR4JGE6</accession>
<evidence type="ECO:0000313" key="2">
    <source>
        <dbReference type="Proteomes" id="UP001610446"/>
    </source>
</evidence>
<dbReference type="PANTHER" id="PTHR35394:SF5">
    <property type="entry name" value="DUF3176 DOMAIN-CONTAINING PROTEIN"/>
    <property type="match status" value="1"/>
</dbReference>
<evidence type="ECO:0000313" key="1">
    <source>
        <dbReference type="EMBL" id="KAL2839107.1"/>
    </source>
</evidence>
<gene>
    <name evidence="1" type="ORF">BJY01DRAFT_250647</name>
</gene>
<dbReference type="Proteomes" id="UP001610446">
    <property type="component" value="Unassembled WGS sequence"/>
</dbReference>
<sequence length="135" mass="15228">MQQFISYPIRQTFRITDQALAKQVHSSLPDIDDMTFLNAVERGFWSSNFELSPRCPSGNCTWPVFQSLGLRSRCKDITAQATLDGCRNVTVRPDINYTTYASCNVTLPYGDVSQEPIHIETTGRGRVIRLPTNIV</sequence>
<proteinExistence type="predicted"/>
<comment type="caution">
    <text evidence="1">The sequence shown here is derived from an EMBL/GenBank/DDBJ whole genome shotgun (WGS) entry which is preliminary data.</text>
</comment>
<name>A0ABR4JGE6_9EURO</name>
<reference evidence="1 2" key="1">
    <citation type="submission" date="2024-07" db="EMBL/GenBank/DDBJ databases">
        <title>Section-level genome sequencing and comparative genomics of Aspergillus sections Usti and Cavernicolus.</title>
        <authorList>
            <consortium name="Lawrence Berkeley National Laboratory"/>
            <person name="Nybo J.L."/>
            <person name="Vesth T.C."/>
            <person name="Theobald S."/>
            <person name="Frisvad J.C."/>
            <person name="Larsen T.O."/>
            <person name="Kjaerboelling I."/>
            <person name="Rothschild-Mancinelli K."/>
            <person name="Lyhne E.K."/>
            <person name="Kogle M.E."/>
            <person name="Barry K."/>
            <person name="Clum A."/>
            <person name="Na H."/>
            <person name="Ledsgaard L."/>
            <person name="Lin J."/>
            <person name="Lipzen A."/>
            <person name="Kuo A."/>
            <person name="Riley R."/>
            <person name="Mondo S."/>
            <person name="Labutti K."/>
            <person name="Haridas S."/>
            <person name="Pangalinan J."/>
            <person name="Salamov A.A."/>
            <person name="Simmons B.A."/>
            <person name="Magnuson J.K."/>
            <person name="Chen J."/>
            <person name="Drula E."/>
            <person name="Henrissat B."/>
            <person name="Wiebenga A."/>
            <person name="Lubbers R.J."/>
            <person name="Gomes A.C."/>
            <person name="Makela M.R."/>
            <person name="Stajich J."/>
            <person name="Grigoriev I.V."/>
            <person name="Mortensen U.H."/>
            <person name="De Vries R.P."/>
            <person name="Baker S.E."/>
            <person name="Andersen M.R."/>
        </authorList>
    </citation>
    <scope>NUCLEOTIDE SEQUENCE [LARGE SCALE GENOMIC DNA]</scope>
    <source>
        <strain evidence="1 2">CBS 123904</strain>
    </source>
</reference>
<dbReference type="EMBL" id="JBFXLU010000137">
    <property type="protein sequence ID" value="KAL2839107.1"/>
    <property type="molecule type" value="Genomic_DNA"/>
</dbReference>
<keyword evidence="2" id="KW-1185">Reference proteome</keyword>
<protein>
    <submittedName>
        <fullName evidence="1">Uncharacterized protein</fullName>
    </submittedName>
</protein>
<organism evidence="1 2">
    <name type="scientific">Aspergillus pseudoustus</name>
    <dbReference type="NCBI Taxonomy" id="1810923"/>
    <lineage>
        <taxon>Eukaryota</taxon>
        <taxon>Fungi</taxon>
        <taxon>Dikarya</taxon>
        <taxon>Ascomycota</taxon>
        <taxon>Pezizomycotina</taxon>
        <taxon>Eurotiomycetes</taxon>
        <taxon>Eurotiomycetidae</taxon>
        <taxon>Eurotiales</taxon>
        <taxon>Aspergillaceae</taxon>
        <taxon>Aspergillus</taxon>
        <taxon>Aspergillus subgen. Nidulantes</taxon>
    </lineage>
</organism>